<feature type="domain" description="Glycosyl transferase family 1" evidence="1">
    <location>
        <begin position="284"/>
        <end position="346"/>
    </location>
</feature>
<dbReference type="EMBL" id="WJBB01000014">
    <property type="protein sequence ID" value="MBC3797659.1"/>
    <property type="molecule type" value="Genomic_DNA"/>
</dbReference>
<protein>
    <submittedName>
        <fullName evidence="2">Glycosyltransferase</fullName>
    </submittedName>
</protein>
<organism evidence="2 3">
    <name type="scientific">Acetobacterium tundrae</name>
    <dbReference type="NCBI Taxonomy" id="132932"/>
    <lineage>
        <taxon>Bacteria</taxon>
        <taxon>Bacillati</taxon>
        <taxon>Bacillota</taxon>
        <taxon>Clostridia</taxon>
        <taxon>Eubacteriales</taxon>
        <taxon>Eubacteriaceae</taxon>
        <taxon>Acetobacterium</taxon>
    </lineage>
</organism>
<feature type="domain" description="Glycosyl transferase family 1" evidence="1">
    <location>
        <begin position="603"/>
        <end position="744"/>
    </location>
</feature>
<gene>
    <name evidence="2" type="ORF">GH807_11445</name>
</gene>
<comment type="caution">
    <text evidence="2">The sequence shown here is derived from an EMBL/GenBank/DDBJ whole genome shotgun (WGS) entry which is preliminary data.</text>
</comment>
<dbReference type="Proteomes" id="UP000653358">
    <property type="component" value="Unassembled WGS sequence"/>
</dbReference>
<accession>A0ABR6WMR8</accession>
<dbReference type="CDD" id="cd03801">
    <property type="entry name" value="GT4_PimA-like"/>
    <property type="match status" value="2"/>
</dbReference>
<reference evidence="2 3" key="1">
    <citation type="journal article" date="2020" name="mSystems">
        <title>Defining Genomic and Predicted Metabolic Features of the Acetobacterium Genus.</title>
        <authorList>
            <person name="Ross D.E."/>
            <person name="Marshall C.W."/>
            <person name="Gulliver D."/>
            <person name="May H.D."/>
            <person name="Norman R.S."/>
        </authorList>
    </citation>
    <scope>NUCLEOTIDE SEQUENCE [LARGE SCALE GENOMIC DNA]</scope>
    <source>
        <strain evidence="2 3">DSM 9173</strain>
    </source>
</reference>
<sequence length="788" mass="90048">MDWRNSMQIVIVHGYFLKGTGSNLFVENVCRELCKIGHQVNLFCQENDPDKFDFIEKAFDFNGENSKSRMIYSKKTPYMGKCDLYRPNLNGFLPVYVYDKYEGYEVKTFTSCTKEEIESYIENNRQAINTALVNTHTDMVWTNHTIMQPVYVARSHLGQCQHVMTVHGSCLNFSVRNSPLLQDYAKEANANADRIAFVSRFSENEFLEFFNNDSRLKEKSIAISGGVDLEKFMTLNDSSEKKHVINKLVTELEIEEKRLKNNLDSDEGIWKTDRDIISKLKKIDFENEKIVLYYGKYLWTKGVQLLIAAAPLIMKDHQDVRFILIGFGSSRTYFEAMIEALNKGEKEAYIELITHPDLYDKEIDPNSANFFSLLTVKLKDEDFAQAYFSAAKGKIGSAFVLTGFLGHNHLKSLIACSEITVAPSIFPEAFGLVAAEALSSGVIPIQTNHSGFSEVIKIYVDEFCDIFDKYKLNKLFLNENLVLNLAENISVFLDYYSSMNDKVRQTIRERARKISVENYSWESVVKNYLRLYEEQSITIQSAKKAEYIFTISDYVKEEVLSLYDVDRKKVIVTGNGYDQTIFRPNKKLNRKTVMTKMGYPNLENYPIVTFCGKISKTKGIDVLLEANKYIQKKNKVYILIMGSGNIDSLGKGNREKLHMENVLILGQRSQHELAMLHNIAKLSVLPSRSEGFGIAALEAMGCKKPVVVTRVGGLPSFAVGKIVESENANELAEGILEILNMEEFAYYTICQKAYHIAIEYSWENIVNIRMKYYNKLVVNQQLTSANCI</sequence>
<dbReference type="PANTHER" id="PTHR45947:SF3">
    <property type="entry name" value="SULFOQUINOVOSYL TRANSFERASE SQD2"/>
    <property type="match status" value="1"/>
</dbReference>
<dbReference type="SUPFAM" id="SSF53756">
    <property type="entry name" value="UDP-Glycosyltransferase/glycogen phosphorylase"/>
    <property type="match status" value="2"/>
</dbReference>
<feature type="domain" description="Glycosyl transferase family 1" evidence="1">
    <location>
        <begin position="385"/>
        <end position="461"/>
    </location>
</feature>
<evidence type="ECO:0000313" key="3">
    <source>
        <dbReference type="Proteomes" id="UP000653358"/>
    </source>
</evidence>
<evidence type="ECO:0000259" key="1">
    <source>
        <dbReference type="Pfam" id="PF00534"/>
    </source>
</evidence>
<dbReference type="PANTHER" id="PTHR45947">
    <property type="entry name" value="SULFOQUINOVOSYL TRANSFERASE SQD2"/>
    <property type="match status" value="1"/>
</dbReference>
<keyword evidence="3" id="KW-1185">Reference proteome</keyword>
<proteinExistence type="predicted"/>
<evidence type="ECO:0000313" key="2">
    <source>
        <dbReference type="EMBL" id="MBC3797659.1"/>
    </source>
</evidence>
<dbReference type="Gene3D" id="3.40.50.2000">
    <property type="entry name" value="Glycogen Phosphorylase B"/>
    <property type="match status" value="3"/>
</dbReference>
<dbReference type="Pfam" id="PF00534">
    <property type="entry name" value="Glycos_transf_1"/>
    <property type="match status" value="3"/>
</dbReference>
<dbReference type="InterPro" id="IPR001296">
    <property type="entry name" value="Glyco_trans_1"/>
</dbReference>
<dbReference type="InterPro" id="IPR050194">
    <property type="entry name" value="Glycosyltransferase_grp1"/>
</dbReference>
<name>A0ABR6WMR8_9FIRM</name>